<reference evidence="1 2" key="1">
    <citation type="submission" date="2016-10" db="EMBL/GenBank/DDBJ databases">
        <authorList>
            <person name="de Groot N.N."/>
        </authorList>
    </citation>
    <scope>NUCLEOTIDE SEQUENCE [LARGE SCALE GENOMIC DNA]</scope>
    <source>
        <strain evidence="1 2">DSM 21668</strain>
    </source>
</reference>
<keyword evidence="2" id="KW-1185">Reference proteome</keyword>
<name>A0A1G9PET5_9BACT</name>
<protein>
    <submittedName>
        <fullName evidence="1">Cysteine-rich CWC</fullName>
    </submittedName>
</protein>
<dbReference type="Pfam" id="PF14375">
    <property type="entry name" value="Cys_rich_CWC"/>
    <property type="match status" value="1"/>
</dbReference>
<dbReference type="EMBL" id="FNGS01000004">
    <property type="protein sequence ID" value="SDL97336.1"/>
    <property type="molecule type" value="Genomic_DNA"/>
</dbReference>
<gene>
    <name evidence="1" type="ORF">SAMN04488090_2153</name>
</gene>
<evidence type="ECO:0000313" key="2">
    <source>
        <dbReference type="Proteomes" id="UP000198901"/>
    </source>
</evidence>
<dbReference type="STRING" id="563176.SAMN04488090_2153"/>
<proteinExistence type="predicted"/>
<dbReference type="InterPro" id="IPR032720">
    <property type="entry name" value="Cys_rich_CWC"/>
</dbReference>
<evidence type="ECO:0000313" key="1">
    <source>
        <dbReference type="EMBL" id="SDL97336.1"/>
    </source>
</evidence>
<sequence length="65" mass="7123">MEHTCPRCRKLFDCRADQIGVCPCVKVTLTPEQQRFIQSQYVGCLCPACLTALGATTAPVFSQST</sequence>
<dbReference type="AlphaFoldDB" id="A0A1G9PET5"/>
<dbReference type="Proteomes" id="UP000198901">
    <property type="component" value="Unassembled WGS sequence"/>
</dbReference>
<dbReference type="OrthoDB" id="9800168at2"/>
<dbReference type="RefSeq" id="WP_093201604.1">
    <property type="nucleotide sequence ID" value="NZ_FNGS01000004.1"/>
</dbReference>
<organism evidence="1 2">
    <name type="scientific">Siphonobacter aquaeclarae</name>
    <dbReference type="NCBI Taxonomy" id="563176"/>
    <lineage>
        <taxon>Bacteria</taxon>
        <taxon>Pseudomonadati</taxon>
        <taxon>Bacteroidota</taxon>
        <taxon>Cytophagia</taxon>
        <taxon>Cytophagales</taxon>
        <taxon>Cytophagaceae</taxon>
        <taxon>Siphonobacter</taxon>
    </lineage>
</organism>
<accession>A0A1G9PET5</accession>